<evidence type="ECO:0000313" key="1">
    <source>
        <dbReference type="EMBL" id="KLT84956.1"/>
    </source>
</evidence>
<reference evidence="1 2" key="1">
    <citation type="submission" date="2014-07" db="EMBL/GenBank/DDBJ databases">
        <authorList>
            <person name="Harkins D.M."/>
            <person name="Lesho E."/>
            <person name="Waterman P.E."/>
            <person name="Chan A."/>
            <person name="Fouts D.E."/>
        </authorList>
    </citation>
    <scope>NUCLEOTIDE SEQUENCE [LARGE SCALE GENOMIC DNA]</scope>
    <source>
        <strain evidence="1 2">MRSN 3527</strain>
    </source>
</reference>
<proteinExistence type="predicted"/>
<sequence>MRLSYHKSRASSWRHTPFRKQGDCKKYFWTSSWRHTPFRKQIDYTLAKL</sequence>
<name>A0A0J0ZRR3_ACIBA</name>
<accession>A0A0J0ZRR3</accession>
<dbReference type="AlphaFoldDB" id="A0A0J0ZRR3"/>
<dbReference type="EMBL" id="JPHZ01000031">
    <property type="protein sequence ID" value="KLT84956.1"/>
    <property type="molecule type" value="Genomic_DNA"/>
</dbReference>
<organism evidence="1 2">
    <name type="scientific">Acinetobacter baumannii MRSN 3527</name>
    <dbReference type="NCBI Taxonomy" id="1409923"/>
    <lineage>
        <taxon>Bacteria</taxon>
        <taxon>Pseudomonadati</taxon>
        <taxon>Pseudomonadota</taxon>
        <taxon>Gammaproteobacteria</taxon>
        <taxon>Moraxellales</taxon>
        <taxon>Moraxellaceae</taxon>
        <taxon>Acinetobacter</taxon>
        <taxon>Acinetobacter calcoaceticus/baumannii complex</taxon>
    </lineage>
</organism>
<gene>
    <name evidence="1" type="ORF">T630_2967</name>
</gene>
<evidence type="ECO:0000313" key="2">
    <source>
        <dbReference type="Proteomes" id="UP000036122"/>
    </source>
</evidence>
<protein>
    <submittedName>
        <fullName evidence="1">Uncharacterized protein</fullName>
    </submittedName>
</protein>
<dbReference type="PATRIC" id="fig|1409923.3.peg.3742"/>
<comment type="caution">
    <text evidence="1">The sequence shown here is derived from an EMBL/GenBank/DDBJ whole genome shotgun (WGS) entry which is preliminary data.</text>
</comment>
<dbReference type="Proteomes" id="UP000036122">
    <property type="component" value="Unassembled WGS sequence"/>
</dbReference>